<evidence type="ECO:0000313" key="2">
    <source>
        <dbReference type="WBParaSite" id="ES5_v2.g18776.t1"/>
    </source>
</evidence>
<proteinExistence type="predicted"/>
<protein>
    <submittedName>
        <fullName evidence="2">Uncharacterized protein</fullName>
    </submittedName>
</protein>
<sequence>MFCNLIFLPALIAIVVADSNTDKFAKCCKDKNVNDDCTILACNYSNPTDLQLISKLFHHQRKNGVGEGDVCGPSDAEAIAACCQKGKDNRQCCTDAGVGTNFDYCINICNGVSPPPWDDKYFECEDMTPKVKECGKKS</sequence>
<organism evidence="1 2">
    <name type="scientific">Panagrolaimus sp. ES5</name>
    <dbReference type="NCBI Taxonomy" id="591445"/>
    <lineage>
        <taxon>Eukaryota</taxon>
        <taxon>Metazoa</taxon>
        <taxon>Ecdysozoa</taxon>
        <taxon>Nematoda</taxon>
        <taxon>Chromadorea</taxon>
        <taxon>Rhabditida</taxon>
        <taxon>Tylenchina</taxon>
        <taxon>Panagrolaimomorpha</taxon>
        <taxon>Panagrolaimoidea</taxon>
        <taxon>Panagrolaimidae</taxon>
        <taxon>Panagrolaimus</taxon>
    </lineage>
</organism>
<dbReference type="Proteomes" id="UP000887579">
    <property type="component" value="Unplaced"/>
</dbReference>
<evidence type="ECO:0000313" key="1">
    <source>
        <dbReference type="Proteomes" id="UP000887579"/>
    </source>
</evidence>
<name>A0AC34FNB5_9BILA</name>
<reference evidence="2" key="1">
    <citation type="submission" date="2022-11" db="UniProtKB">
        <authorList>
            <consortium name="WormBaseParasite"/>
        </authorList>
    </citation>
    <scope>IDENTIFICATION</scope>
</reference>
<dbReference type="WBParaSite" id="ES5_v2.g18776.t1">
    <property type="protein sequence ID" value="ES5_v2.g18776.t1"/>
    <property type="gene ID" value="ES5_v2.g18776"/>
</dbReference>
<accession>A0AC34FNB5</accession>